<dbReference type="AlphaFoldDB" id="A0A090R9G4"/>
<protein>
    <submittedName>
        <fullName evidence="1">Uncharacterized protein</fullName>
    </submittedName>
</protein>
<evidence type="ECO:0000313" key="2">
    <source>
        <dbReference type="Proteomes" id="UP000029227"/>
    </source>
</evidence>
<accession>A0A090R9G4</accession>
<organism evidence="1 2">
    <name type="scientific">Photobacterium aphoticum</name>
    <dbReference type="NCBI Taxonomy" id="754436"/>
    <lineage>
        <taxon>Bacteria</taxon>
        <taxon>Pseudomonadati</taxon>
        <taxon>Pseudomonadota</taxon>
        <taxon>Gammaproteobacteria</taxon>
        <taxon>Vibrionales</taxon>
        <taxon>Vibrionaceae</taxon>
        <taxon>Photobacterium</taxon>
    </lineage>
</organism>
<gene>
    <name evidence="1" type="ORF">JCM19237_2398</name>
</gene>
<evidence type="ECO:0000313" key="1">
    <source>
        <dbReference type="EMBL" id="GAL04247.1"/>
    </source>
</evidence>
<reference evidence="1 2" key="1">
    <citation type="journal article" date="2014" name="Genome Announc.">
        <title>Draft Genome Sequences of Two Vibrionaceae Species, Vibrio ponticus C121 and Photobacterium aphoticum C119, Isolated as Coral Reef Microbiota.</title>
        <authorList>
            <person name="Al-saari N."/>
            <person name="Meirelles P.M."/>
            <person name="Mino S."/>
            <person name="Suda W."/>
            <person name="Oshima K."/>
            <person name="Hattori M."/>
            <person name="Ohkuma M."/>
            <person name="Thompson F.L."/>
            <person name="Gomez-Gil B."/>
            <person name="Sawabe T."/>
            <person name="Sawabe T."/>
        </authorList>
    </citation>
    <scope>NUCLEOTIDE SEQUENCE [LARGE SCALE GENOMIC DNA]</scope>
    <source>
        <strain evidence="1 2">JCM 19237</strain>
    </source>
</reference>
<dbReference type="Proteomes" id="UP000029227">
    <property type="component" value="Unassembled WGS sequence"/>
</dbReference>
<proteinExistence type="predicted"/>
<dbReference type="EMBL" id="BBMN01000003">
    <property type="protein sequence ID" value="GAL04247.1"/>
    <property type="molecule type" value="Genomic_DNA"/>
</dbReference>
<name>A0A090R9G4_9GAMM</name>
<dbReference type="STRING" id="754436.JCM19237_2398"/>
<comment type="caution">
    <text evidence="1">The sequence shown here is derived from an EMBL/GenBank/DDBJ whole genome shotgun (WGS) entry which is preliminary data.</text>
</comment>
<sequence length="45" mass="5300">MDNHQYTAIAERLLAHAIEVDLTYSHDWFLDITLKGSTKRRRSII</sequence>